<evidence type="ECO:0000313" key="3">
    <source>
        <dbReference type="EMBL" id="MCF2526072.1"/>
    </source>
</evidence>
<dbReference type="GO" id="GO:0009116">
    <property type="term" value="P:nucleoside metabolic process"/>
    <property type="evidence" value="ECO:0007669"/>
    <property type="project" value="InterPro"/>
</dbReference>
<gene>
    <name evidence="3" type="ORF">LZ495_02380</name>
</gene>
<dbReference type="InterPro" id="IPR035994">
    <property type="entry name" value="Nucleoside_phosphorylase_sf"/>
</dbReference>
<keyword evidence="4" id="KW-1185">Reference proteome</keyword>
<accession>A0AA41PUY7</accession>
<feature type="region of interest" description="Disordered" evidence="1">
    <location>
        <begin position="197"/>
        <end position="228"/>
    </location>
</feature>
<organism evidence="3 4">
    <name type="scientific">Yinghuangia soli</name>
    <dbReference type="NCBI Taxonomy" id="2908204"/>
    <lineage>
        <taxon>Bacteria</taxon>
        <taxon>Bacillati</taxon>
        <taxon>Actinomycetota</taxon>
        <taxon>Actinomycetes</taxon>
        <taxon>Kitasatosporales</taxon>
        <taxon>Streptomycetaceae</taxon>
        <taxon>Yinghuangia</taxon>
    </lineage>
</organism>
<proteinExistence type="predicted"/>
<feature type="domain" description="Nucleoside phosphorylase" evidence="2">
    <location>
        <begin position="18"/>
        <end position="154"/>
    </location>
</feature>
<reference evidence="3" key="1">
    <citation type="submission" date="2022-01" db="EMBL/GenBank/DDBJ databases">
        <title>Genome-Based Taxonomic Classification of the Phylum Actinobacteria.</title>
        <authorList>
            <person name="Gao Y."/>
        </authorList>
    </citation>
    <scope>NUCLEOTIDE SEQUENCE</scope>
    <source>
        <strain evidence="3">KLBMP 8922</strain>
    </source>
</reference>
<dbReference type="Gene3D" id="3.40.50.1580">
    <property type="entry name" value="Nucleoside phosphorylase domain"/>
    <property type="match status" value="1"/>
</dbReference>
<dbReference type="AlphaFoldDB" id="A0AA41PUY7"/>
<feature type="compositionally biased region" description="Basic and acidic residues" evidence="1">
    <location>
        <begin position="212"/>
        <end position="228"/>
    </location>
</feature>
<evidence type="ECO:0000256" key="1">
    <source>
        <dbReference type="SAM" id="MobiDB-lite"/>
    </source>
</evidence>
<evidence type="ECO:0000259" key="2">
    <source>
        <dbReference type="Pfam" id="PF01048"/>
    </source>
</evidence>
<evidence type="ECO:0000313" key="4">
    <source>
        <dbReference type="Proteomes" id="UP001165378"/>
    </source>
</evidence>
<name>A0AA41PUY7_9ACTN</name>
<protein>
    <submittedName>
        <fullName evidence="3">1-hydroxy-2-methyl-2-butenyl 4-diphosphate reductase</fullName>
    </submittedName>
</protein>
<dbReference type="Proteomes" id="UP001165378">
    <property type="component" value="Unassembled WGS sequence"/>
</dbReference>
<comment type="caution">
    <text evidence="3">The sequence shown here is derived from an EMBL/GenBank/DDBJ whole genome shotgun (WGS) entry which is preliminary data.</text>
</comment>
<dbReference type="GO" id="GO:0003824">
    <property type="term" value="F:catalytic activity"/>
    <property type="evidence" value="ECO:0007669"/>
    <property type="project" value="InterPro"/>
</dbReference>
<dbReference type="Pfam" id="PF01048">
    <property type="entry name" value="PNP_UDP_1"/>
    <property type="match status" value="1"/>
</dbReference>
<dbReference type="SUPFAM" id="SSF53167">
    <property type="entry name" value="Purine and uridine phosphorylases"/>
    <property type="match status" value="1"/>
</dbReference>
<sequence length="228" mass="23112">MPLVATPLRIEERAMRRGGAAAVVRTGMGEAKSRAAAARLAAAPAVVVAGMCAGMRGLVPGDVVVASEVRDPDGTVVPCPWAESLAEELRRAGLAVHVGPVATVRKLVRPAERVTLADAGVIAADMESSFLLAGVWAGGGTSPWAVLRVVSDAPGHELLRPGIVRNGMRAYRALKAAAPALAGWPAAAVAAHSVDSAPLPTADGPEGADLGMAERREAGRDTTQDGGA</sequence>
<dbReference type="InterPro" id="IPR000845">
    <property type="entry name" value="Nucleoside_phosphorylase_d"/>
</dbReference>
<dbReference type="EMBL" id="JAKFHA010000001">
    <property type="protein sequence ID" value="MCF2526072.1"/>
    <property type="molecule type" value="Genomic_DNA"/>
</dbReference>